<organism evidence="1 2">
    <name type="scientific">Bacterioplanoides pacificum</name>
    <dbReference type="NCBI Taxonomy" id="1171596"/>
    <lineage>
        <taxon>Bacteria</taxon>
        <taxon>Pseudomonadati</taxon>
        <taxon>Pseudomonadota</taxon>
        <taxon>Gammaproteobacteria</taxon>
        <taxon>Oceanospirillales</taxon>
        <taxon>Oceanospirillaceae</taxon>
        <taxon>Bacterioplanoides</taxon>
    </lineage>
</organism>
<dbReference type="Proteomes" id="UP001595722">
    <property type="component" value="Unassembled WGS sequence"/>
</dbReference>
<name>A0ABV7VUJ8_9GAMM</name>
<protein>
    <submittedName>
        <fullName evidence="1">Cysteine-rich CWC family protein</fullName>
    </submittedName>
</protein>
<dbReference type="EMBL" id="JBHRYB010000013">
    <property type="protein sequence ID" value="MFC3681015.1"/>
    <property type="molecule type" value="Genomic_DNA"/>
</dbReference>
<dbReference type="InterPro" id="IPR032720">
    <property type="entry name" value="Cys_rich_CWC"/>
</dbReference>
<sequence>MKKPTPDTQTEALFYAADGGCDEVPQAPACCPLCGTDNQCLMARPGYHNPRDCWCMTLDERLPEELLELVPAEQRGQRCICQACVQAYWCGEIP</sequence>
<dbReference type="Pfam" id="PF14375">
    <property type="entry name" value="Cys_rich_CWC"/>
    <property type="match status" value="1"/>
</dbReference>
<keyword evidence="2" id="KW-1185">Reference proteome</keyword>
<reference evidence="2" key="1">
    <citation type="journal article" date="2019" name="Int. J. Syst. Evol. Microbiol.">
        <title>The Global Catalogue of Microorganisms (GCM) 10K type strain sequencing project: providing services to taxonomists for standard genome sequencing and annotation.</title>
        <authorList>
            <consortium name="The Broad Institute Genomics Platform"/>
            <consortium name="The Broad Institute Genome Sequencing Center for Infectious Disease"/>
            <person name="Wu L."/>
            <person name="Ma J."/>
        </authorList>
    </citation>
    <scope>NUCLEOTIDE SEQUENCE [LARGE SCALE GENOMIC DNA]</scope>
    <source>
        <strain evidence="2">KCTC 42424</strain>
    </source>
</reference>
<proteinExistence type="predicted"/>
<accession>A0ABV7VUJ8</accession>
<evidence type="ECO:0000313" key="2">
    <source>
        <dbReference type="Proteomes" id="UP001595722"/>
    </source>
</evidence>
<evidence type="ECO:0000313" key="1">
    <source>
        <dbReference type="EMBL" id="MFC3681015.1"/>
    </source>
</evidence>
<dbReference type="RefSeq" id="WP_376867157.1">
    <property type="nucleotide sequence ID" value="NZ_JBHRYB010000013.1"/>
</dbReference>
<gene>
    <name evidence="1" type="ORF">ACFOMG_12985</name>
</gene>
<comment type="caution">
    <text evidence="1">The sequence shown here is derived from an EMBL/GenBank/DDBJ whole genome shotgun (WGS) entry which is preliminary data.</text>
</comment>